<feature type="region of interest" description="Disordered" evidence="1">
    <location>
        <begin position="1"/>
        <end position="32"/>
    </location>
</feature>
<feature type="compositionally biased region" description="Low complexity" evidence="1">
    <location>
        <begin position="199"/>
        <end position="212"/>
    </location>
</feature>
<accession>A0AAV5FC06</accession>
<evidence type="ECO:0000313" key="2">
    <source>
        <dbReference type="EMBL" id="GJN32496.1"/>
    </source>
</evidence>
<organism evidence="2 3">
    <name type="scientific">Eleusine coracana subsp. coracana</name>
    <dbReference type="NCBI Taxonomy" id="191504"/>
    <lineage>
        <taxon>Eukaryota</taxon>
        <taxon>Viridiplantae</taxon>
        <taxon>Streptophyta</taxon>
        <taxon>Embryophyta</taxon>
        <taxon>Tracheophyta</taxon>
        <taxon>Spermatophyta</taxon>
        <taxon>Magnoliopsida</taxon>
        <taxon>Liliopsida</taxon>
        <taxon>Poales</taxon>
        <taxon>Poaceae</taxon>
        <taxon>PACMAD clade</taxon>
        <taxon>Chloridoideae</taxon>
        <taxon>Cynodonteae</taxon>
        <taxon>Eleusininae</taxon>
        <taxon>Eleusine</taxon>
    </lineage>
</organism>
<dbReference type="PANTHER" id="PTHR36405">
    <property type="entry name" value="BNAA10G09140D PROTEIN"/>
    <property type="match status" value="1"/>
</dbReference>
<proteinExistence type="predicted"/>
<comment type="caution">
    <text evidence="2">The sequence shown here is derived from an EMBL/GenBank/DDBJ whole genome shotgun (WGS) entry which is preliminary data.</text>
</comment>
<reference evidence="2" key="2">
    <citation type="submission" date="2021-12" db="EMBL/GenBank/DDBJ databases">
        <title>Resequencing data analysis of finger millet.</title>
        <authorList>
            <person name="Hatakeyama M."/>
            <person name="Aluri S."/>
            <person name="Balachadran M.T."/>
            <person name="Sivarajan S.R."/>
            <person name="Poveda L."/>
            <person name="Shimizu-Inatsugi R."/>
            <person name="Schlapbach R."/>
            <person name="Sreeman S.M."/>
            <person name="Shimizu K.K."/>
        </authorList>
    </citation>
    <scope>NUCLEOTIDE SEQUENCE</scope>
</reference>
<name>A0AAV5FC06_ELECO</name>
<dbReference type="AlphaFoldDB" id="A0AAV5FC06"/>
<dbReference type="EMBL" id="BQKI01000084">
    <property type="protein sequence ID" value="GJN32496.1"/>
    <property type="molecule type" value="Genomic_DNA"/>
</dbReference>
<evidence type="ECO:0000313" key="3">
    <source>
        <dbReference type="Proteomes" id="UP001054889"/>
    </source>
</evidence>
<feature type="compositionally biased region" description="Basic and acidic residues" evidence="1">
    <location>
        <begin position="213"/>
        <end position="224"/>
    </location>
</feature>
<feature type="region of interest" description="Disordered" evidence="1">
    <location>
        <begin position="199"/>
        <end position="259"/>
    </location>
</feature>
<dbReference type="PANTHER" id="PTHR36405:SF1">
    <property type="entry name" value="OS07G0520600 PROTEIN"/>
    <property type="match status" value="1"/>
</dbReference>
<evidence type="ECO:0000256" key="1">
    <source>
        <dbReference type="SAM" id="MobiDB-lite"/>
    </source>
</evidence>
<sequence length="292" mass="31619">MKTSGWSRALRHFRVGGAGPEPDAGAESNSRWNRSIRQTTDAVDGPRSGPIAVWQWRAATDLGDGRGRPSLPPLSLRWPLEAAAPLDFSPPPSTSGSGVEESGPSFYRSGGWRQDIRLRGGRIWPQGVFRNHIPSHRFKGSSGLLLHGAGHMGWSGMAQRLGGRSNSHATAVATPRLRRQDCPVSVPCGASSRKVVLRKSSSSVANNSGNNGRTDRVSAEESCKTRKISRRHTFNSPILHSDGMLADRSPNTEKAKKKGNTYGVEVVDVKCSNPMSSRLRKLGFSKLSETFA</sequence>
<dbReference type="Proteomes" id="UP001054889">
    <property type="component" value="Unassembled WGS sequence"/>
</dbReference>
<feature type="region of interest" description="Disordered" evidence="1">
    <location>
        <begin position="85"/>
        <end position="106"/>
    </location>
</feature>
<reference evidence="2" key="1">
    <citation type="journal article" date="2018" name="DNA Res.">
        <title>Multiple hybrid de novo genome assembly of finger millet, an orphan allotetraploid crop.</title>
        <authorList>
            <person name="Hatakeyama M."/>
            <person name="Aluri S."/>
            <person name="Balachadran M.T."/>
            <person name="Sivarajan S.R."/>
            <person name="Patrignani A."/>
            <person name="Gruter S."/>
            <person name="Poveda L."/>
            <person name="Shimizu-Inatsugi R."/>
            <person name="Baeten J."/>
            <person name="Francoijs K.J."/>
            <person name="Nataraja K.N."/>
            <person name="Reddy Y.A.N."/>
            <person name="Phadnis S."/>
            <person name="Ravikumar R.L."/>
            <person name="Schlapbach R."/>
            <person name="Sreeman S.M."/>
            <person name="Shimizu K.K."/>
        </authorList>
    </citation>
    <scope>NUCLEOTIDE SEQUENCE</scope>
</reference>
<gene>
    <name evidence="2" type="primary">gb21010</name>
    <name evidence="2" type="ORF">PR202_gb21010</name>
</gene>
<protein>
    <submittedName>
        <fullName evidence="2">Uncharacterized protein</fullName>
    </submittedName>
</protein>
<keyword evidence="3" id="KW-1185">Reference proteome</keyword>